<keyword evidence="2" id="KW-0539">Nucleus</keyword>
<feature type="compositionally biased region" description="Basic and acidic residues" evidence="3">
    <location>
        <begin position="38"/>
        <end position="71"/>
    </location>
</feature>
<dbReference type="PROSITE" id="PS50013">
    <property type="entry name" value="CHROMO_2"/>
    <property type="match status" value="1"/>
</dbReference>
<reference evidence="6" key="1">
    <citation type="journal article" date="2010" name="Science">
        <title>Signatures of adaptation to obligate biotrophy in the Hyaloperonospora arabidopsidis genome.</title>
        <authorList>
            <person name="Baxter L."/>
            <person name="Tripathy S."/>
            <person name="Ishaque N."/>
            <person name="Boot N."/>
            <person name="Cabral A."/>
            <person name="Kemen E."/>
            <person name="Thines M."/>
            <person name="Ah-Fong A."/>
            <person name="Anderson R."/>
            <person name="Badejoko W."/>
            <person name="Bittner-Eddy P."/>
            <person name="Boore J.L."/>
            <person name="Chibucos M.C."/>
            <person name="Coates M."/>
            <person name="Dehal P."/>
            <person name="Delehaunty K."/>
            <person name="Dong S."/>
            <person name="Downton P."/>
            <person name="Dumas B."/>
            <person name="Fabro G."/>
            <person name="Fronick C."/>
            <person name="Fuerstenberg S.I."/>
            <person name="Fulton L."/>
            <person name="Gaulin E."/>
            <person name="Govers F."/>
            <person name="Hughes L."/>
            <person name="Humphray S."/>
            <person name="Jiang R.H."/>
            <person name="Judelson H."/>
            <person name="Kamoun S."/>
            <person name="Kyung K."/>
            <person name="Meijer H."/>
            <person name="Minx P."/>
            <person name="Morris P."/>
            <person name="Nelson J."/>
            <person name="Phuntumart V."/>
            <person name="Qutob D."/>
            <person name="Rehmany A."/>
            <person name="Rougon-Cardoso A."/>
            <person name="Ryden P."/>
            <person name="Torto-Alalibo T."/>
            <person name="Studholme D."/>
            <person name="Wang Y."/>
            <person name="Win J."/>
            <person name="Wood J."/>
            <person name="Clifton S.W."/>
            <person name="Rogers J."/>
            <person name="Van den Ackerveken G."/>
            <person name="Jones J.D."/>
            <person name="McDowell J.M."/>
            <person name="Beynon J."/>
            <person name="Tyler B.M."/>
        </authorList>
    </citation>
    <scope>NUCLEOTIDE SEQUENCE [LARGE SCALE GENOMIC DNA]</scope>
    <source>
        <strain evidence="6">Emoy2</strain>
    </source>
</reference>
<dbReference type="InterPro" id="IPR023780">
    <property type="entry name" value="Chromo_domain"/>
</dbReference>
<dbReference type="SMART" id="SM00298">
    <property type="entry name" value="CHROMO"/>
    <property type="match status" value="1"/>
</dbReference>
<feature type="domain" description="Chromo" evidence="4">
    <location>
        <begin position="155"/>
        <end position="216"/>
    </location>
</feature>
<dbReference type="Pfam" id="PF00385">
    <property type="entry name" value="Chromo"/>
    <property type="match status" value="1"/>
</dbReference>
<dbReference type="GO" id="GO:0005634">
    <property type="term" value="C:nucleus"/>
    <property type="evidence" value="ECO:0007669"/>
    <property type="project" value="UniProtKB-SubCell"/>
</dbReference>
<evidence type="ECO:0000259" key="4">
    <source>
        <dbReference type="PROSITE" id="PS50013"/>
    </source>
</evidence>
<feature type="region of interest" description="Disordered" evidence="3">
    <location>
        <begin position="38"/>
        <end position="115"/>
    </location>
</feature>
<dbReference type="AlphaFoldDB" id="M4BFS8"/>
<dbReference type="EnsemblProtists" id="HpaT805148">
    <property type="protein sequence ID" value="HpaP805148"/>
    <property type="gene ID" value="HpaG805148"/>
</dbReference>
<keyword evidence="6" id="KW-1185">Reference proteome</keyword>
<proteinExistence type="predicted"/>
<evidence type="ECO:0000256" key="1">
    <source>
        <dbReference type="ARBA" id="ARBA00004123"/>
    </source>
</evidence>
<comment type="subcellular location">
    <subcellularLocation>
        <location evidence="1">Nucleus</location>
    </subcellularLocation>
</comment>
<protein>
    <recommendedName>
        <fullName evidence="4">Chromo domain-containing protein</fullName>
    </recommendedName>
</protein>
<dbReference type="EMBL" id="JH598211">
    <property type="status" value="NOT_ANNOTATED_CDS"/>
    <property type="molecule type" value="Genomic_DNA"/>
</dbReference>
<dbReference type="InterPro" id="IPR000953">
    <property type="entry name" value="Chromo/chromo_shadow_dom"/>
</dbReference>
<organism evidence="5 6">
    <name type="scientific">Hyaloperonospora arabidopsidis (strain Emoy2)</name>
    <name type="common">Downy mildew agent</name>
    <name type="synonym">Peronospora arabidopsidis</name>
    <dbReference type="NCBI Taxonomy" id="559515"/>
    <lineage>
        <taxon>Eukaryota</taxon>
        <taxon>Sar</taxon>
        <taxon>Stramenopiles</taxon>
        <taxon>Oomycota</taxon>
        <taxon>Peronosporomycetes</taxon>
        <taxon>Peronosporales</taxon>
        <taxon>Peronosporaceae</taxon>
        <taxon>Hyaloperonospora</taxon>
    </lineage>
</organism>
<dbReference type="VEuPathDB" id="FungiDB:HpaG805148"/>
<feature type="compositionally biased region" description="Basic and acidic residues" evidence="3">
    <location>
        <begin position="92"/>
        <end position="101"/>
    </location>
</feature>
<dbReference type="eggNOG" id="ENOG502SW7T">
    <property type="taxonomic scope" value="Eukaryota"/>
</dbReference>
<dbReference type="SUPFAM" id="SSF54160">
    <property type="entry name" value="Chromo domain-like"/>
    <property type="match status" value="1"/>
</dbReference>
<dbReference type="InterPro" id="IPR016197">
    <property type="entry name" value="Chromo-like_dom_sf"/>
</dbReference>
<accession>M4BFS8</accession>
<sequence>MRTHPTFYVGRLRPYHQYGTSSGEEIPCAQASPRDTCARRADYQPESEVRISPREVERYSDELPLARREENAVPARSQAEQKQNPIDLPPVPRRDVSHCRPDPNVCSSRARDPRATHTLRAQAGSQYQIEPANPSENVFPPPPHPLIDARGGQRFLVERLLNHRDEKGRRTSYLVRWRGYPPSADSWEPRSQLLIDVLGLVEQYDKAHPMPKKAHLETNAQRACRVISN</sequence>
<dbReference type="Gene3D" id="2.40.50.40">
    <property type="match status" value="1"/>
</dbReference>
<evidence type="ECO:0000313" key="5">
    <source>
        <dbReference type="EnsemblProtists" id="HpaP805148"/>
    </source>
</evidence>
<dbReference type="InParanoid" id="M4BFS8"/>
<dbReference type="CDD" id="cd00024">
    <property type="entry name" value="CD_CSD"/>
    <property type="match status" value="1"/>
</dbReference>
<dbReference type="InterPro" id="IPR023779">
    <property type="entry name" value="Chromodomain_CS"/>
</dbReference>
<evidence type="ECO:0000256" key="2">
    <source>
        <dbReference type="ARBA" id="ARBA00023242"/>
    </source>
</evidence>
<name>M4BFS8_HYAAE</name>
<evidence type="ECO:0000313" key="6">
    <source>
        <dbReference type="Proteomes" id="UP000011713"/>
    </source>
</evidence>
<evidence type="ECO:0000256" key="3">
    <source>
        <dbReference type="SAM" id="MobiDB-lite"/>
    </source>
</evidence>
<reference evidence="5" key="2">
    <citation type="submission" date="2015-06" db="UniProtKB">
        <authorList>
            <consortium name="EnsemblProtists"/>
        </authorList>
    </citation>
    <scope>IDENTIFICATION</scope>
    <source>
        <strain evidence="5">Emoy2</strain>
    </source>
</reference>
<dbReference type="PROSITE" id="PS00598">
    <property type="entry name" value="CHROMO_1"/>
    <property type="match status" value="1"/>
</dbReference>
<dbReference type="Proteomes" id="UP000011713">
    <property type="component" value="Unassembled WGS sequence"/>
</dbReference>
<dbReference type="HOGENOM" id="CLU_082571_1_0_1"/>